<organism evidence="3 4">
    <name type="scientific">Thermophilibacter immobilis</name>
    <dbReference type="NCBI Taxonomy" id="2779519"/>
    <lineage>
        <taxon>Bacteria</taxon>
        <taxon>Bacillati</taxon>
        <taxon>Actinomycetota</taxon>
        <taxon>Coriobacteriia</taxon>
        <taxon>Coriobacteriales</taxon>
        <taxon>Atopobiaceae</taxon>
        <taxon>Thermophilibacter</taxon>
    </lineage>
</organism>
<feature type="transmembrane region" description="Helical" evidence="2">
    <location>
        <begin position="310"/>
        <end position="329"/>
    </location>
</feature>
<dbReference type="KEGG" id="tio:INP52_02765"/>
<gene>
    <name evidence="3" type="ORF">INP52_02765</name>
</gene>
<keyword evidence="2" id="KW-1133">Transmembrane helix</keyword>
<evidence type="ECO:0000256" key="1">
    <source>
        <dbReference type="SAM" id="MobiDB-lite"/>
    </source>
</evidence>
<reference evidence="3 4" key="1">
    <citation type="submission" date="2020-10" db="EMBL/GenBank/DDBJ databases">
        <title>Olsenella immobilis sp.nov., isolated from the mud in a fermentation cellar used for the production of Chinese strong-flavoured liquor.</title>
        <authorList>
            <person name="Lu L."/>
        </authorList>
    </citation>
    <scope>NUCLEOTIDE SEQUENCE [LARGE SCALE GENOMIC DNA]</scope>
    <source>
        <strain evidence="3 4">LZLJ-2</strain>
    </source>
</reference>
<evidence type="ECO:0000256" key="2">
    <source>
        <dbReference type="SAM" id="Phobius"/>
    </source>
</evidence>
<keyword evidence="4" id="KW-1185">Reference proteome</keyword>
<proteinExistence type="predicted"/>
<feature type="region of interest" description="Disordered" evidence="1">
    <location>
        <begin position="1"/>
        <end position="50"/>
    </location>
</feature>
<keyword evidence="2" id="KW-0472">Membrane</keyword>
<dbReference type="Proteomes" id="UP000593735">
    <property type="component" value="Chromosome"/>
</dbReference>
<feature type="region of interest" description="Disordered" evidence="1">
    <location>
        <begin position="339"/>
        <end position="389"/>
    </location>
</feature>
<feature type="compositionally biased region" description="Basic and acidic residues" evidence="1">
    <location>
        <begin position="339"/>
        <end position="352"/>
    </location>
</feature>
<dbReference type="AlphaFoldDB" id="A0A7S7RV07"/>
<feature type="compositionally biased region" description="Gly residues" evidence="1">
    <location>
        <begin position="7"/>
        <end position="50"/>
    </location>
</feature>
<evidence type="ECO:0000313" key="4">
    <source>
        <dbReference type="Proteomes" id="UP000593735"/>
    </source>
</evidence>
<name>A0A7S7RV07_9ACTN</name>
<feature type="region of interest" description="Disordered" evidence="1">
    <location>
        <begin position="99"/>
        <end position="121"/>
    </location>
</feature>
<protein>
    <recommendedName>
        <fullName evidence="5">TPM domain-containing protein</fullName>
    </recommendedName>
</protein>
<dbReference type="RefSeq" id="WP_194372213.1">
    <property type="nucleotide sequence ID" value="NZ_CP063767.1"/>
</dbReference>
<keyword evidence="2" id="KW-0812">Transmembrane</keyword>
<sequence>MGRSGSSSGGGGGGRSSGGGFGGGRSSGGGHGGGGGRSSSGWGSSGGRSGGYGGSGGFGFGGFGGPGPRRDPYWGPSRSPWRPLFWGIPARPVIINAPRYGSDASNPHPGGDSIPPTSGRGGRRSGVGCLTFLFWLMVVVFALGAIIFGLNSCSATSADVRTPLASGAVTQTAYYTDEDGNWIHSASTLEAGLKEFYEKTGVQPYVYILPNATTTSTSELTSRAQTLYDELFQDEGHVLLVFCDDGDGAYNYGYVVGSQATTVMDSEALSTFFDNLEDAYDDYSLSEEEIFSQSFSRTASTIMATTSTGTTVAVVMMIVSGSVVGVLLWQRHRQKKQQDELERRAREKAHEEQVEEILSTPLEKFGDKDLEDLASKYEDKGTTGETPSQ</sequence>
<feature type="transmembrane region" description="Helical" evidence="2">
    <location>
        <begin position="127"/>
        <end position="150"/>
    </location>
</feature>
<accession>A0A7S7RV07</accession>
<feature type="compositionally biased region" description="Basic and acidic residues" evidence="1">
    <location>
        <begin position="364"/>
        <end position="382"/>
    </location>
</feature>
<dbReference type="EMBL" id="CP063767">
    <property type="protein sequence ID" value="QOY61140.1"/>
    <property type="molecule type" value="Genomic_DNA"/>
</dbReference>
<evidence type="ECO:0000313" key="3">
    <source>
        <dbReference type="EMBL" id="QOY61140.1"/>
    </source>
</evidence>
<evidence type="ECO:0008006" key="5">
    <source>
        <dbReference type="Google" id="ProtNLM"/>
    </source>
</evidence>